<protein>
    <submittedName>
        <fullName evidence="1">Uncharacterized protein</fullName>
    </submittedName>
</protein>
<sequence>MTLKARKRDTHLLTFARARASVVGGSSLRSGGEGPGYMFRPDGGKIILSGEIGVQRLTMHARKRDTSLTAEQIVG</sequence>
<dbReference type="AlphaFoldDB" id="A0A0F9IR32"/>
<reference evidence="1" key="1">
    <citation type="journal article" date="2015" name="Nature">
        <title>Complex archaea that bridge the gap between prokaryotes and eukaryotes.</title>
        <authorList>
            <person name="Spang A."/>
            <person name="Saw J.H."/>
            <person name="Jorgensen S.L."/>
            <person name="Zaremba-Niedzwiedzka K."/>
            <person name="Martijn J."/>
            <person name="Lind A.E."/>
            <person name="van Eijk R."/>
            <person name="Schleper C."/>
            <person name="Guy L."/>
            <person name="Ettema T.J."/>
        </authorList>
    </citation>
    <scope>NUCLEOTIDE SEQUENCE</scope>
</reference>
<accession>A0A0F9IR32</accession>
<name>A0A0F9IR32_9ZZZZ</name>
<proteinExistence type="predicted"/>
<organism evidence="1">
    <name type="scientific">marine sediment metagenome</name>
    <dbReference type="NCBI Taxonomy" id="412755"/>
    <lineage>
        <taxon>unclassified sequences</taxon>
        <taxon>metagenomes</taxon>
        <taxon>ecological metagenomes</taxon>
    </lineage>
</organism>
<comment type="caution">
    <text evidence="1">The sequence shown here is derived from an EMBL/GenBank/DDBJ whole genome shotgun (WGS) entry which is preliminary data.</text>
</comment>
<dbReference type="EMBL" id="LAZR01013341">
    <property type="protein sequence ID" value="KKM22394.1"/>
    <property type="molecule type" value="Genomic_DNA"/>
</dbReference>
<gene>
    <name evidence="1" type="ORF">LCGC14_1625810</name>
</gene>
<evidence type="ECO:0000313" key="1">
    <source>
        <dbReference type="EMBL" id="KKM22394.1"/>
    </source>
</evidence>